<gene>
    <name evidence="2" type="ORF">ABS642_21365</name>
</gene>
<accession>A0AAU7VYW4</accession>
<dbReference type="RefSeq" id="WP_350351689.1">
    <property type="nucleotide sequence ID" value="NZ_CP158357.1"/>
</dbReference>
<sequence length="246" mass="27080">MTNRIPHGSPAGYEAGCRTRSACPHGDLSPWVTCAEASVRRRSDYRLWQLPLDQPIPRTGTVDDAPRAPEAPQPSPTASDLDAHGTLGGYRRGCHRDRLCPNWTIGRTTCAGARREYIREYRERRFRSEGHTITHGTTYGYYLGCRDRRTCPGGADAVTCSDAQAARKREIAAAAGIPPRVDPVDSLPASERVWALRAEGYSLREIARLTGCGHTTIAELAKTGSGRRSQITPETLQRILGSRVER</sequence>
<name>A0AAU7VYW4_9MICO</name>
<evidence type="ECO:0000256" key="1">
    <source>
        <dbReference type="SAM" id="MobiDB-lite"/>
    </source>
</evidence>
<dbReference type="EMBL" id="CP158357">
    <property type="protein sequence ID" value="XBX78421.1"/>
    <property type="molecule type" value="Genomic_DNA"/>
</dbReference>
<evidence type="ECO:0000313" key="2">
    <source>
        <dbReference type="EMBL" id="XBX78421.1"/>
    </source>
</evidence>
<organism evidence="2">
    <name type="scientific">Microbacterium sp. A8/3-1</name>
    <dbReference type="NCBI Taxonomy" id="3160749"/>
    <lineage>
        <taxon>Bacteria</taxon>
        <taxon>Bacillati</taxon>
        <taxon>Actinomycetota</taxon>
        <taxon>Actinomycetes</taxon>
        <taxon>Micrococcales</taxon>
        <taxon>Microbacteriaceae</taxon>
        <taxon>Microbacterium</taxon>
    </lineage>
</organism>
<proteinExistence type="predicted"/>
<reference evidence="2" key="1">
    <citation type="submission" date="2024-06" db="EMBL/GenBank/DDBJ databases">
        <title>Draft genome sequence of Microbacterium sp. strain A8/3-1, isolated from Oxytropis tragacanthoides Fisch. ex DC. Root nodules in the Altai region of Russia.</title>
        <authorList>
            <person name="Sazanova A."/>
            <person name="Guro P."/>
            <person name="Kuznetsova I."/>
            <person name="Belimov A."/>
            <person name="Safronova V."/>
        </authorList>
    </citation>
    <scope>NUCLEOTIDE SEQUENCE</scope>
    <source>
        <strain evidence="2">A8/3-1</strain>
    </source>
</reference>
<dbReference type="AlphaFoldDB" id="A0AAU7VYW4"/>
<feature type="region of interest" description="Disordered" evidence="1">
    <location>
        <begin position="56"/>
        <end position="84"/>
    </location>
</feature>
<protein>
    <submittedName>
        <fullName evidence="2">Uncharacterized protein</fullName>
    </submittedName>
</protein>